<dbReference type="GO" id="GO:0008854">
    <property type="term" value="F:exodeoxyribonuclease V activity"/>
    <property type="evidence" value="ECO:0007669"/>
    <property type="project" value="InterPro"/>
</dbReference>
<proteinExistence type="inferred from homology"/>
<evidence type="ECO:0000256" key="10">
    <source>
        <dbReference type="ARBA" id="ARBA00023235"/>
    </source>
</evidence>
<dbReference type="GO" id="GO:0043139">
    <property type="term" value="F:5'-3' DNA helicase activity"/>
    <property type="evidence" value="ECO:0007669"/>
    <property type="project" value="UniProtKB-UniRule"/>
</dbReference>
<keyword evidence="2 11" id="KW-0547">Nucleotide-binding</keyword>
<dbReference type="GO" id="GO:0005524">
    <property type="term" value="F:ATP binding"/>
    <property type="evidence" value="ECO:0007669"/>
    <property type="project" value="UniProtKB-UniRule"/>
</dbReference>
<evidence type="ECO:0000256" key="8">
    <source>
        <dbReference type="ARBA" id="ARBA00023125"/>
    </source>
</evidence>
<reference evidence="14 15" key="1">
    <citation type="submission" date="2016-01" db="EMBL/GenBank/DDBJ databases">
        <authorList>
            <person name="Oliw E.H."/>
        </authorList>
    </citation>
    <scope>NUCLEOTIDE SEQUENCE [LARGE SCALE GENOMIC DNA]</scope>
    <source>
        <strain evidence="14">LMG 22029</strain>
    </source>
</reference>
<dbReference type="GO" id="GO:0003677">
    <property type="term" value="F:DNA binding"/>
    <property type="evidence" value="ECO:0007669"/>
    <property type="project" value="UniProtKB-UniRule"/>
</dbReference>
<dbReference type="PANTHER" id="PTHR43788:SF6">
    <property type="entry name" value="DNA HELICASE B"/>
    <property type="match status" value="1"/>
</dbReference>
<keyword evidence="7 11" id="KW-0067">ATP-binding</keyword>
<keyword evidence="5 11" id="KW-0347">Helicase</keyword>
<dbReference type="EMBL" id="FCOC02000002">
    <property type="protein sequence ID" value="SAL16371.1"/>
    <property type="molecule type" value="Genomic_DNA"/>
</dbReference>
<sequence>MTTTLSEASFMMVRHAESREQVERMLAGWVERGWLRDVDAAFARFLAREVQDAHALLILAAALASHQLGRGHACLDLAATLADPASVLSLPPDGLSVRDVDEADHDIVLPSSVLADITLERWRAALVHSELVGDGAGSSPLVLIGTRLYLRRYWQYEQNVCRAIGQRLEAAGQLESELDTNGLRDALATLFPAPPPASAKQGDAHADWQKLACALAARSAFSIVTGGPGTGKTTTVVKLLALLQSQTLAGGTGKPLRIRLAAPTGKAAARLNESIANAVASLPLGGFPQGEAIRAAIPVAVMTLHRLLGTRPDTRRFRHHAGNPLSLDVLVIDEASMVDLEMMNAVLDALPEHARLILLGDKDQLASVEAGAVLGELCQRARKGHYTRATQVWLQEATGERIDAKLVDESGSALDQSIAMLRFSHRFSSESGIGQLAEAVNSGKPKKVASVWARGHADLTLIESIEKGDAALKALVVDGVAGGAQVSCEAGVCKPDASARHGYRHYLQTLRDKQPAHDADQATLDAWANVVLEAHGKFQLLCALRRGAWGVEGLNRRVAHLLQEERLIAATGEWYLGRPVLVTRNDYELGLMNGDIGITLALPAPDGGWSLRVVFAAGDGSRRVKWVLPSRLQAVETVFALTVHKSQGSEFTHAALVLPDTHSPVLTRELVYTGITRARSYLTIASVGGMAIIERAVDAQVRRASGLSAGFDFQ</sequence>
<dbReference type="RefSeq" id="WP_082850367.1">
    <property type="nucleotide sequence ID" value="NZ_FCOC02000002.1"/>
</dbReference>
<keyword evidence="1 11" id="KW-0540">Nuclease</keyword>
<dbReference type="SUPFAM" id="SSF52540">
    <property type="entry name" value="P-loop containing nucleoside triphosphate hydrolases"/>
    <property type="match status" value="2"/>
</dbReference>
<accession>A0A158F9G4</accession>
<evidence type="ECO:0000256" key="1">
    <source>
        <dbReference type="ARBA" id="ARBA00022722"/>
    </source>
</evidence>
<dbReference type="Gene3D" id="1.10.10.1020">
    <property type="entry name" value="RecBCD complex, subunit RecD, N-terminal domain"/>
    <property type="match status" value="1"/>
</dbReference>
<comment type="miscellaneous">
    <text evidence="11">In the RecBCD complex, RecB has a slow 3'-5' helicase, an exonuclease activity and loads RecA onto ssDNA, RecD has a fast 5'-3' helicase activity, while RecC stimulates the ATPase and processivity of the RecB helicase and contributes to recognition of the Chi site.</text>
</comment>
<dbReference type="GO" id="GO:0000724">
    <property type="term" value="P:double-strand break repair via homologous recombination"/>
    <property type="evidence" value="ECO:0007669"/>
    <property type="project" value="UniProtKB-UniRule"/>
</dbReference>
<keyword evidence="9 11" id="KW-0234">DNA repair</keyword>
<dbReference type="Pfam" id="PF13538">
    <property type="entry name" value="UvrD_C_2"/>
    <property type="match status" value="1"/>
</dbReference>
<dbReference type="GO" id="GO:0009338">
    <property type="term" value="C:exodeoxyribonuclease V complex"/>
    <property type="evidence" value="ECO:0007669"/>
    <property type="project" value="InterPro"/>
</dbReference>
<feature type="domain" description="UvrD-like helicase C-terminal" evidence="12">
    <location>
        <begin position="638"/>
        <end position="684"/>
    </location>
</feature>
<dbReference type="NCBIfam" id="TIGR01447">
    <property type="entry name" value="recD"/>
    <property type="match status" value="1"/>
</dbReference>
<dbReference type="InterPro" id="IPR041851">
    <property type="entry name" value="RecD_N_sf"/>
</dbReference>
<dbReference type="Proteomes" id="UP000054893">
    <property type="component" value="Unassembled WGS sequence"/>
</dbReference>
<organism evidence="14 15">
    <name type="scientific">Caballeronia sordidicola</name>
    <name type="common">Burkholderia sordidicola</name>
    <dbReference type="NCBI Taxonomy" id="196367"/>
    <lineage>
        <taxon>Bacteria</taxon>
        <taxon>Pseudomonadati</taxon>
        <taxon>Pseudomonadota</taxon>
        <taxon>Betaproteobacteria</taxon>
        <taxon>Burkholderiales</taxon>
        <taxon>Burkholderiaceae</taxon>
        <taxon>Caballeronia</taxon>
    </lineage>
</organism>
<keyword evidence="8 11" id="KW-0238">DNA-binding</keyword>
<evidence type="ECO:0000259" key="12">
    <source>
        <dbReference type="Pfam" id="PF13538"/>
    </source>
</evidence>
<dbReference type="AlphaFoldDB" id="A0A158F9G4"/>
<evidence type="ECO:0000259" key="13">
    <source>
        <dbReference type="Pfam" id="PF21185"/>
    </source>
</evidence>
<dbReference type="GO" id="GO:0017116">
    <property type="term" value="F:single-stranded DNA helicase activity"/>
    <property type="evidence" value="ECO:0007669"/>
    <property type="project" value="TreeGrafter"/>
</dbReference>
<keyword evidence="3 11" id="KW-0227">DNA damage</keyword>
<dbReference type="Pfam" id="PF13245">
    <property type="entry name" value="AAA_19"/>
    <property type="match status" value="1"/>
</dbReference>
<protein>
    <recommendedName>
        <fullName evidence="11">RecBCD enzyme subunit RecD</fullName>
        <ecNumber evidence="11">5.6.2.3</ecNumber>
    </recommendedName>
    <alternativeName>
        <fullName evidence="11">DNA 5'-3' helicase subunit RecD</fullName>
    </alternativeName>
    <alternativeName>
        <fullName evidence="11">Exonuclease V subunit RecD</fullName>
        <shortName evidence="11">ExoV subunit RecD</shortName>
    </alternativeName>
    <alternativeName>
        <fullName evidence="11">Helicase/nuclease RecBCD subunit RecD</fullName>
    </alternativeName>
</protein>
<dbReference type="InterPro" id="IPR027417">
    <property type="entry name" value="P-loop_NTPase"/>
</dbReference>
<comment type="subunit">
    <text evidence="11">Heterotrimer of RecB, RecC and RecD. All subunits contribute to DNA-binding.</text>
</comment>
<dbReference type="GO" id="GO:0016887">
    <property type="term" value="F:ATP hydrolysis activity"/>
    <property type="evidence" value="ECO:0007669"/>
    <property type="project" value="RHEA"/>
</dbReference>
<feature type="binding site" evidence="11">
    <location>
        <begin position="226"/>
        <end position="233"/>
    </location>
    <ligand>
        <name>ATP</name>
        <dbReference type="ChEBI" id="CHEBI:30616"/>
    </ligand>
</feature>
<evidence type="ECO:0000256" key="6">
    <source>
        <dbReference type="ARBA" id="ARBA00022839"/>
    </source>
</evidence>
<dbReference type="InterPro" id="IPR050534">
    <property type="entry name" value="Coronavir_polyprotein_1ab"/>
</dbReference>
<dbReference type="CDD" id="cd18809">
    <property type="entry name" value="SF1_C_RecD"/>
    <property type="match status" value="1"/>
</dbReference>
<evidence type="ECO:0000256" key="7">
    <source>
        <dbReference type="ARBA" id="ARBA00022840"/>
    </source>
</evidence>
<dbReference type="InterPro" id="IPR027785">
    <property type="entry name" value="UvrD-like_helicase_C"/>
</dbReference>
<gene>
    <name evidence="11" type="primary">recD</name>
    <name evidence="14" type="ORF">AWB64_00971</name>
</gene>
<evidence type="ECO:0000256" key="5">
    <source>
        <dbReference type="ARBA" id="ARBA00022806"/>
    </source>
</evidence>
<feature type="domain" description="RecBCD enzyme subunit RecD N-terminal" evidence="13">
    <location>
        <begin position="31"/>
        <end position="149"/>
    </location>
</feature>
<keyword evidence="6 11" id="KW-0269">Exonuclease</keyword>
<comment type="function">
    <text evidence="11">A helicase/nuclease that prepares dsDNA breaks (DSB) for recombinational DNA repair. Binds to DSBs and unwinds DNA via a highly rapid and processive ATP-dependent bidirectional helicase activity. Unwinds dsDNA until it encounters a Chi (crossover hotspot instigator) sequence from the 3' direction. Cuts ssDNA a few nucleotides 3' to the Chi site. The properties and activities of the enzyme are changed at Chi. The Chi-altered holoenzyme produces a long 3'-ssDNA overhang and facilitates RecA-binding to the ssDNA for homologous DNA recombination and repair. Holoenzyme degrades any linearized DNA that is unable to undergo homologous recombination. In the holoenzyme this subunit has ssDNA-dependent ATPase and 5'-3' helicase activity. When added to pre-assembled RecBC greatly stimulates nuclease activity and augments holoenzyme processivity. Negatively regulates the RecA-loading ability of RecBCD.</text>
</comment>
<evidence type="ECO:0000256" key="11">
    <source>
        <dbReference type="HAMAP-Rule" id="MF_01487"/>
    </source>
</evidence>
<name>A0A158F9G4_CABSO</name>
<comment type="similarity">
    <text evidence="11">Belongs to the RecD family.</text>
</comment>
<keyword evidence="10 11" id="KW-0413">Isomerase</keyword>
<keyword evidence="4 11" id="KW-0378">Hydrolase</keyword>
<comment type="catalytic activity">
    <reaction evidence="11">
        <text>ATP + H2O = ADP + phosphate + H(+)</text>
        <dbReference type="Rhea" id="RHEA:13065"/>
        <dbReference type="ChEBI" id="CHEBI:15377"/>
        <dbReference type="ChEBI" id="CHEBI:15378"/>
        <dbReference type="ChEBI" id="CHEBI:30616"/>
        <dbReference type="ChEBI" id="CHEBI:43474"/>
        <dbReference type="ChEBI" id="CHEBI:456216"/>
        <dbReference type="EC" id="5.6.2.3"/>
    </reaction>
</comment>
<evidence type="ECO:0000256" key="4">
    <source>
        <dbReference type="ARBA" id="ARBA00022801"/>
    </source>
</evidence>
<dbReference type="EC" id="5.6.2.3" evidence="11"/>
<dbReference type="OrthoDB" id="9803432at2"/>
<evidence type="ECO:0000313" key="14">
    <source>
        <dbReference type="EMBL" id="SAL16371.1"/>
    </source>
</evidence>
<evidence type="ECO:0000313" key="15">
    <source>
        <dbReference type="Proteomes" id="UP000054893"/>
    </source>
</evidence>
<dbReference type="Pfam" id="PF21185">
    <property type="entry name" value="RecD_N"/>
    <property type="match status" value="1"/>
</dbReference>
<dbReference type="InterPro" id="IPR049550">
    <property type="entry name" value="RecD_N"/>
</dbReference>
<dbReference type="Gene3D" id="3.40.50.300">
    <property type="entry name" value="P-loop containing nucleotide triphosphate hydrolases"/>
    <property type="match status" value="3"/>
</dbReference>
<dbReference type="CDD" id="cd17933">
    <property type="entry name" value="DEXSc_RecD-like"/>
    <property type="match status" value="1"/>
</dbReference>
<dbReference type="InterPro" id="IPR006344">
    <property type="entry name" value="RecD"/>
</dbReference>
<dbReference type="PANTHER" id="PTHR43788">
    <property type="entry name" value="DNA2/NAM7 HELICASE FAMILY MEMBER"/>
    <property type="match status" value="1"/>
</dbReference>
<dbReference type="HAMAP" id="MF_01487">
    <property type="entry name" value="RecD"/>
    <property type="match status" value="1"/>
</dbReference>
<evidence type="ECO:0000256" key="2">
    <source>
        <dbReference type="ARBA" id="ARBA00022741"/>
    </source>
</evidence>
<evidence type="ECO:0000256" key="3">
    <source>
        <dbReference type="ARBA" id="ARBA00022763"/>
    </source>
</evidence>
<evidence type="ECO:0000256" key="9">
    <source>
        <dbReference type="ARBA" id="ARBA00023204"/>
    </source>
</evidence>